<evidence type="ECO:0000313" key="3">
    <source>
        <dbReference type="Proteomes" id="UP001239445"/>
    </source>
</evidence>
<evidence type="ECO:0000313" key="2">
    <source>
        <dbReference type="EMBL" id="KAK1756951.1"/>
    </source>
</evidence>
<proteinExistence type="predicted"/>
<dbReference type="EMBL" id="MU839831">
    <property type="protein sequence ID" value="KAK1756951.1"/>
    <property type="molecule type" value="Genomic_DNA"/>
</dbReference>
<comment type="caution">
    <text evidence="2">The sequence shown here is derived from an EMBL/GenBank/DDBJ whole genome shotgun (WGS) entry which is preliminary data.</text>
</comment>
<dbReference type="AlphaFoldDB" id="A0AAJ0BJC4"/>
<evidence type="ECO:0000256" key="1">
    <source>
        <dbReference type="SAM" id="MobiDB-lite"/>
    </source>
</evidence>
<dbReference type="Proteomes" id="UP001239445">
    <property type="component" value="Unassembled WGS sequence"/>
</dbReference>
<name>A0AAJ0BJC4_9PEZI</name>
<reference evidence="2" key="1">
    <citation type="submission" date="2023-06" db="EMBL/GenBank/DDBJ databases">
        <title>Genome-scale phylogeny and comparative genomics of the fungal order Sordariales.</title>
        <authorList>
            <consortium name="Lawrence Berkeley National Laboratory"/>
            <person name="Hensen N."/>
            <person name="Bonometti L."/>
            <person name="Westerberg I."/>
            <person name="Brannstrom I.O."/>
            <person name="Guillou S."/>
            <person name="Cros-Aarteil S."/>
            <person name="Calhoun S."/>
            <person name="Haridas S."/>
            <person name="Kuo A."/>
            <person name="Mondo S."/>
            <person name="Pangilinan J."/>
            <person name="Riley R."/>
            <person name="Labutti K."/>
            <person name="Andreopoulos B."/>
            <person name="Lipzen A."/>
            <person name="Chen C."/>
            <person name="Yanf M."/>
            <person name="Daum C."/>
            <person name="Ng V."/>
            <person name="Clum A."/>
            <person name="Steindorff A."/>
            <person name="Ohm R."/>
            <person name="Martin F."/>
            <person name="Silar P."/>
            <person name="Natvig D."/>
            <person name="Lalanne C."/>
            <person name="Gautier V."/>
            <person name="Ament-Velasquez S.L."/>
            <person name="Kruys A."/>
            <person name="Hutchinson M.I."/>
            <person name="Powell A.J."/>
            <person name="Barry K."/>
            <person name="Miller A.N."/>
            <person name="Grigoriev I.V."/>
            <person name="Debuchy R."/>
            <person name="Gladieux P."/>
            <person name="Thoren M.H."/>
            <person name="Johannesson H."/>
        </authorList>
    </citation>
    <scope>NUCLEOTIDE SEQUENCE</scope>
    <source>
        <strain evidence="2">PSN4</strain>
    </source>
</reference>
<protein>
    <submittedName>
        <fullName evidence="2">Uncharacterized protein</fullName>
    </submittedName>
</protein>
<sequence length="195" mass="21277">MCHAASQLHPCGHAGTQWTYCPDSGMTGVGTAPPNCDERTWGNLVESGEECQLAYCAYKTGTTWTCCQCGGGQNSGGWCLHDRGRWESDPYREWPNWIEKCEHNCCTNCTLDSEEQMPRFIEESGKGHKSSSKGKKPVVKKAPAKRTKKSGGAEDVPVPSVERDDEGLDGERSGSKSKPKEKSSGSKASASKRKR</sequence>
<accession>A0AAJ0BJC4</accession>
<feature type="region of interest" description="Disordered" evidence="1">
    <location>
        <begin position="123"/>
        <end position="195"/>
    </location>
</feature>
<organism evidence="2 3">
    <name type="scientific">Echria macrotheca</name>
    <dbReference type="NCBI Taxonomy" id="438768"/>
    <lineage>
        <taxon>Eukaryota</taxon>
        <taxon>Fungi</taxon>
        <taxon>Dikarya</taxon>
        <taxon>Ascomycota</taxon>
        <taxon>Pezizomycotina</taxon>
        <taxon>Sordariomycetes</taxon>
        <taxon>Sordariomycetidae</taxon>
        <taxon>Sordariales</taxon>
        <taxon>Schizotheciaceae</taxon>
        <taxon>Echria</taxon>
    </lineage>
</organism>
<feature type="compositionally biased region" description="Basic and acidic residues" evidence="1">
    <location>
        <begin position="169"/>
        <end position="184"/>
    </location>
</feature>
<gene>
    <name evidence="2" type="ORF">QBC47DRAFT_378136</name>
</gene>
<keyword evidence="3" id="KW-1185">Reference proteome</keyword>
<feature type="compositionally biased region" description="Basic residues" evidence="1">
    <location>
        <begin position="127"/>
        <end position="149"/>
    </location>
</feature>